<keyword evidence="4" id="KW-1185">Reference proteome</keyword>
<feature type="compositionally biased region" description="Low complexity" evidence="1">
    <location>
        <begin position="163"/>
        <end position="174"/>
    </location>
</feature>
<feature type="compositionally biased region" description="Basic and acidic residues" evidence="1">
    <location>
        <begin position="44"/>
        <end position="73"/>
    </location>
</feature>
<organism evidence="3 4">
    <name type="scientific">Hyphopichia burtonii NRRL Y-1933</name>
    <dbReference type="NCBI Taxonomy" id="984485"/>
    <lineage>
        <taxon>Eukaryota</taxon>
        <taxon>Fungi</taxon>
        <taxon>Dikarya</taxon>
        <taxon>Ascomycota</taxon>
        <taxon>Saccharomycotina</taxon>
        <taxon>Pichiomycetes</taxon>
        <taxon>Debaryomycetaceae</taxon>
        <taxon>Hyphopichia</taxon>
    </lineage>
</organism>
<feature type="region of interest" description="Disordered" evidence="1">
    <location>
        <begin position="34"/>
        <end position="140"/>
    </location>
</feature>
<feature type="region of interest" description="Disordered" evidence="1">
    <location>
        <begin position="162"/>
        <end position="187"/>
    </location>
</feature>
<feature type="compositionally biased region" description="Low complexity" evidence="1">
    <location>
        <begin position="99"/>
        <end position="131"/>
    </location>
</feature>
<evidence type="ECO:0000313" key="3">
    <source>
        <dbReference type="EMBL" id="ODV69978.1"/>
    </source>
</evidence>
<evidence type="ECO:0000313" key="4">
    <source>
        <dbReference type="Proteomes" id="UP000095085"/>
    </source>
</evidence>
<proteinExistence type="predicted"/>
<dbReference type="STRING" id="984485.A0A1E4RRV4"/>
<accession>A0A1E4RRV4</accession>
<gene>
    <name evidence="3" type="ORF">HYPBUDRAFT_146358</name>
</gene>
<feature type="compositionally biased region" description="Basic and acidic residues" evidence="1">
    <location>
        <begin position="81"/>
        <end position="98"/>
    </location>
</feature>
<feature type="chain" id="PRO_5009162424" evidence="2">
    <location>
        <begin position="27"/>
        <end position="217"/>
    </location>
</feature>
<feature type="signal peptide" evidence="2">
    <location>
        <begin position="1"/>
        <end position="26"/>
    </location>
</feature>
<sequence length="217" mass="22720">MSLQISSFNAPLILSSVALFSSTAYGAVLGGLDNPNAGNDATTTDEKADQTTTKKEDNTTEKTATDATKEKTDATTATEATAEKTTDTTAEKTTDATTEKTQATTDAKDTSTTQWWTPASAATSTATTDKTSQTKEAKESHVTYNQWGFTGSQSVWKATTLASGSSSGSHSSHSVNGNKTSNANRQVSSPLVEKSYGWKKTLLIGGLFGVTLGLHSL</sequence>
<protein>
    <submittedName>
        <fullName evidence="3">Uncharacterized protein</fullName>
    </submittedName>
</protein>
<dbReference type="OrthoDB" id="4095264at2759"/>
<reference evidence="4" key="1">
    <citation type="submission" date="2016-05" db="EMBL/GenBank/DDBJ databases">
        <title>Comparative genomics of biotechnologically important yeasts.</title>
        <authorList>
            <consortium name="DOE Joint Genome Institute"/>
            <person name="Riley R."/>
            <person name="Haridas S."/>
            <person name="Wolfe K.H."/>
            <person name="Lopes M.R."/>
            <person name="Hittinger C.T."/>
            <person name="Goker M."/>
            <person name="Salamov A."/>
            <person name="Wisecaver J."/>
            <person name="Long T.M."/>
            <person name="Aerts A.L."/>
            <person name="Barry K."/>
            <person name="Choi C."/>
            <person name="Clum A."/>
            <person name="Coughlan A.Y."/>
            <person name="Deshpande S."/>
            <person name="Douglass A.P."/>
            <person name="Hanson S.J."/>
            <person name="Klenk H.-P."/>
            <person name="Labutti K."/>
            <person name="Lapidus A."/>
            <person name="Lindquist E."/>
            <person name="Lipzen A."/>
            <person name="Meier-Kolthoff J.P."/>
            <person name="Ohm R.A."/>
            <person name="Otillar R.P."/>
            <person name="Pangilinan J."/>
            <person name="Peng Y."/>
            <person name="Rokas A."/>
            <person name="Rosa C.A."/>
            <person name="Scheuner C."/>
            <person name="Sibirny A.A."/>
            <person name="Slot J.C."/>
            <person name="Stielow J.B."/>
            <person name="Sun H."/>
            <person name="Kurtzman C.P."/>
            <person name="Blackwell M."/>
            <person name="Grigoriev I.V."/>
            <person name="Jeffries T.W."/>
        </authorList>
    </citation>
    <scope>NUCLEOTIDE SEQUENCE [LARGE SCALE GENOMIC DNA]</scope>
    <source>
        <strain evidence="4">NRRL Y-1933</strain>
    </source>
</reference>
<dbReference type="AlphaFoldDB" id="A0A1E4RRV4"/>
<keyword evidence="2" id="KW-0732">Signal</keyword>
<dbReference type="GeneID" id="30994509"/>
<evidence type="ECO:0000256" key="2">
    <source>
        <dbReference type="SAM" id="SignalP"/>
    </source>
</evidence>
<dbReference type="Proteomes" id="UP000095085">
    <property type="component" value="Unassembled WGS sequence"/>
</dbReference>
<dbReference type="RefSeq" id="XP_020079045.1">
    <property type="nucleotide sequence ID" value="XM_020219959.1"/>
</dbReference>
<feature type="compositionally biased region" description="Polar residues" evidence="1">
    <location>
        <begin position="175"/>
        <end position="187"/>
    </location>
</feature>
<name>A0A1E4RRV4_9ASCO</name>
<evidence type="ECO:0000256" key="1">
    <source>
        <dbReference type="SAM" id="MobiDB-lite"/>
    </source>
</evidence>
<dbReference type="EMBL" id="KV454538">
    <property type="protein sequence ID" value="ODV69978.1"/>
    <property type="molecule type" value="Genomic_DNA"/>
</dbReference>